<dbReference type="EMBL" id="DWVZ01000006">
    <property type="protein sequence ID" value="HJC62062.1"/>
    <property type="molecule type" value="Genomic_DNA"/>
</dbReference>
<feature type="transmembrane region" description="Helical" evidence="1">
    <location>
        <begin position="90"/>
        <end position="113"/>
    </location>
</feature>
<evidence type="ECO:0000256" key="1">
    <source>
        <dbReference type="SAM" id="Phobius"/>
    </source>
</evidence>
<accession>A0A9D2PJA3</accession>
<evidence type="ECO:0000313" key="3">
    <source>
        <dbReference type="Proteomes" id="UP000823886"/>
    </source>
</evidence>
<evidence type="ECO:0000313" key="2">
    <source>
        <dbReference type="EMBL" id="HJC62062.1"/>
    </source>
</evidence>
<feature type="transmembrane region" description="Helical" evidence="1">
    <location>
        <begin position="12"/>
        <end position="32"/>
    </location>
</feature>
<organism evidence="2 3">
    <name type="scientific">Candidatus Blautia merdavium</name>
    <dbReference type="NCBI Taxonomy" id="2838494"/>
    <lineage>
        <taxon>Bacteria</taxon>
        <taxon>Bacillati</taxon>
        <taxon>Bacillota</taxon>
        <taxon>Clostridia</taxon>
        <taxon>Lachnospirales</taxon>
        <taxon>Lachnospiraceae</taxon>
        <taxon>Blautia</taxon>
    </lineage>
</organism>
<keyword evidence="1" id="KW-0472">Membrane</keyword>
<keyword evidence="1" id="KW-0812">Transmembrane</keyword>
<protein>
    <submittedName>
        <fullName evidence="2">Uncharacterized protein</fullName>
    </submittedName>
</protein>
<reference evidence="2" key="1">
    <citation type="journal article" date="2021" name="PeerJ">
        <title>Extensive microbial diversity within the chicken gut microbiome revealed by metagenomics and culture.</title>
        <authorList>
            <person name="Gilroy R."/>
            <person name="Ravi A."/>
            <person name="Getino M."/>
            <person name="Pursley I."/>
            <person name="Horton D.L."/>
            <person name="Alikhan N.F."/>
            <person name="Baker D."/>
            <person name="Gharbi K."/>
            <person name="Hall N."/>
            <person name="Watson M."/>
            <person name="Adriaenssens E.M."/>
            <person name="Foster-Nyarko E."/>
            <person name="Jarju S."/>
            <person name="Secka A."/>
            <person name="Antonio M."/>
            <person name="Oren A."/>
            <person name="Chaudhuri R.R."/>
            <person name="La Ragione R."/>
            <person name="Hildebrand F."/>
            <person name="Pallen M.J."/>
        </authorList>
    </citation>
    <scope>NUCLEOTIDE SEQUENCE</scope>
    <source>
        <strain evidence="2">ChiBcec2-3848</strain>
    </source>
</reference>
<dbReference type="Proteomes" id="UP000823886">
    <property type="component" value="Unassembled WGS sequence"/>
</dbReference>
<proteinExistence type="predicted"/>
<keyword evidence="1" id="KW-1133">Transmembrane helix</keyword>
<name>A0A9D2PJA3_9FIRM</name>
<reference evidence="2" key="2">
    <citation type="submission" date="2021-04" db="EMBL/GenBank/DDBJ databases">
        <authorList>
            <person name="Gilroy R."/>
        </authorList>
    </citation>
    <scope>NUCLEOTIDE SEQUENCE</scope>
    <source>
        <strain evidence="2">ChiBcec2-3848</strain>
    </source>
</reference>
<feature type="transmembrane region" description="Helical" evidence="1">
    <location>
        <begin position="119"/>
        <end position="139"/>
    </location>
</feature>
<feature type="transmembrane region" description="Helical" evidence="1">
    <location>
        <begin position="52"/>
        <end position="70"/>
    </location>
</feature>
<gene>
    <name evidence="2" type="ORF">H9753_00395</name>
</gene>
<sequence>MRWMKNPMANAVYVASITAIYAAIFIVSSEFVTNYENFLSDSGWASFIMSQNMKYVGIGMIVVAMIVDTLSAIRRKRYDEYQIVLLEKVFLFNGLFTAVLLPLSLVVLILAPMYFVETIFALILFQWIVMAITELMYLITNYKV</sequence>
<comment type="caution">
    <text evidence="2">The sequence shown here is derived from an EMBL/GenBank/DDBJ whole genome shotgun (WGS) entry which is preliminary data.</text>
</comment>
<dbReference type="AlphaFoldDB" id="A0A9D2PJA3"/>